<feature type="active site" evidence="8">
    <location>
        <position position="156"/>
    </location>
</feature>
<dbReference type="GO" id="GO:0030246">
    <property type="term" value="F:carbohydrate binding"/>
    <property type="evidence" value="ECO:0007669"/>
    <property type="project" value="UniProtKB-UniRule"/>
</dbReference>
<dbReference type="InterPro" id="IPR014718">
    <property type="entry name" value="GH-type_carb-bd"/>
</dbReference>
<evidence type="ECO:0000256" key="7">
    <source>
        <dbReference type="PIRNR" id="PIRNR016020"/>
    </source>
</evidence>
<evidence type="ECO:0000256" key="6">
    <source>
        <dbReference type="ARBA" id="ARBA00045743"/>
    </source>
</evidence>
<dbReference type="PIRSF" id="PIRSF016020">
    <property type="entry name" value="PHexose_mutarotase"/>
    <property type="match status" value="1"/>
</dbReference>
<feature type="binding site" evidence="9">
    <location>
        <position position="61"/>
    </location>
    <ligand>
        <name>substrate</name>
    </ligand>
</feature>
<sequence length="286" mass="31838">MATVQSPEHYPAGDIVVLDRGNGTRVIVHLHGATVLSWQCNGVEHLFLSSTSVFDNKKAIRGGIPVIFPQFGPWSLGPQHGFARTKRWTNVIPPSTDKNGNIIAAFQLEDDDETRQMWNHKFKVVYTLMLLDTSLVCNFVVHNTGSSSFDFTCLLHTYFRVADINSTSVLGLKGLKYVDKIRESKEFTEERDVVSVGEKTDRVYKDSPKTVVIQTAANPSIEVSTLSFPDTVVWNPWEEGAKSMADMDDDGWRHMLCVEAGKVSSSVILEAGDKFDSSQTLKILPN</sequence>
<dbReference type="Pfam" id="PF01263">
    <property type="entry name" value="Aldose_epim"/>
    <property type="match status" value="1"/>
</dbReference>
<dbReference type="GO" id="GO:0047938">
    <property type="term" value="F:glucose-6-phosphate 1-epimerase activity"/>
    <property type="evidence" value="ECO:0007669"/>
    <property type="project" value="UniProtKB-UniRule"/>
</dbReference>
<organism evidence="10 11">
    <name type="scientific">Littorina saxatilis</name>
    <dbReference type="NCBI Taxonomy" id="31220"/>
    <lineage>
        <taxon>Eukaryota</taxon>
        <taxon>Metazoa</taxon>
        <taxon>Spiralia</taxon>
        <taxon>Lophotrochozoa</taxon>
        <taxon>Mollusca</taxon>
        <taxon>Gastropoda</taxon>
        <taxon>Caenogastropoda</taxon>
        <taxon>Littorinimorpha</taxon>
        <taxon>Littorinoidea</taxon>
        <taxon>Littorinidae</taxon>
        <taxon>Littorina</taxon>
    </lineage>
</organism>
<evidence type="ECO:0000256" key="9">
    <source>
        <dbReference type="PIRSR" id="PIRSR016020-2"/>
    </source>
</evidence>
<comment type="catalytic activity">
    <reaction evidence="2">
        <text>alpha-D-galactose = beta-D-galactose</text>
        <dbReference type="Rhea" id="RHEA:28675"/>
        <dbReference type="ChEBI" id="CHEBI:27667"/>
        <dbReference type="ChEBI" id="CHEBI:28061"/>
        <dbReference type="EC" id="5.1.3.3"/>
    </reaction>
    <physiologicalReaction direction="right-to-left" evidence="2">
        <dbReference type="Rhea" id="RHEA:28677"/>
    </physiologicalReaction>
</comment>
<dbReference type="EC" id="5.1.3.15" evidence="7"/>
<evidence type="ECO:0000256" key="2">
    <source>
        <dbReference type="ARBA" id="ARBA00001712"/>
    </source>
</evidence>
<dbReference type="InterPro" id="IPR011013">
    <property type="entry name" value="Gal_mutarotase_sf_dom"/>
</dbReference>
<dbReference type="EMBL" id="JBAMIC010000001">
    <property type="protein sequence ID" value="KAK7116293.1"/>
    <property type="molecule type" value="Genomic_DNA"/>
</dbReference>
<dbReference type="InterPro" id="IPR025532">
    <property type="entry name" value="G6P_1-epimerase"/>
</dbReference>
<comment type="similarity">
    <text evidence="4 7">Belongs to the glucose-6-phosphate 1-epimerase family.</text>
</comment>
<dbReference type="Proteomes" id="UP001374579">
    <property type="component" value="Unassembled WGS sequence"/>
</dbReference>
<name>A0AAN9C3P0_9CAEN</name>
<evidence type="ECO:0000313" key="11">
    <source>
        <dbReference type="Proteomes" id="UP001374579"/>
    </source>
</evidence>
<evidence type="ECO:0000256" key="1">
    <source>
        <dbReference type="ARBA" id="ARBA00001096"/>
    </source>
</evidence>
<dbReference type="PANTHER" id="PTHR11122:SF13">
    <property type="entry name" value="GLUCOSE-6-PHOSPHATE 1-EPIMERASE"/>
    <property type="match status" value="1"/>
</dbReference>
<dbReference type="GO" id="GO:0005975">
    <property type="term" value="P:carbohydrate metabolic process"/>
    <property type="evidence" value="ECO:0007669"/>
    <property type="project" value="InterPro"/>
</dbReference>
<comment type="function">
    <text evidence="6">Mutarotase that catalyzes the interconversion of beta-D-galactose and alpha-D-galactose during galactose metabolism. Beta-D-galactose is metabolized in the liver into glucose 1-phosphate, the primary metabolic fuel, by the action of four enzymes that constitute the Leloir pathway: GALM, GALK1 (galactokinase), GALT (galactose-1-phosphate uridylyltransferase) and GALE (UDP-galactose-4'-epimerase). Involved in the maintenance of the equilibrium between the beta- and alpha-anomers of galactose, therefore ensuring a sufficient supply of the alpha-anomer for GALK1. Also active on D-glucose although shows a preference for galactose over glucose.</text>
</comment>
<dbReference type="Gene3D" id="2.70.98.10">
    <property type="match status" value="1"/>
</dbReference>
<gene>
    <name evidence="10" type="ORF">V1264_001999</name>
</gene>
<dbReference type="GO" id="GO:0005737">
    <property type="term" value="C:cytoplasm"/>
    <property type="evidence" value="ECO:0007669"/>
    <property type="project" value="TreeGrafter"/>
</dbReference>
<proteinExistence type="inferred from homology"/>
<keyword evidence="5 7" id="KW-0413">Isomerase</keyword>
<comment type="pathway">
    <text evidence="3">Carbohydrate metabolism; galactose metabolism.</text>
</comment>
<accession>A0AAN9C3P0</accession>
<evidence type="ECO:0000256" key="3">
    <source>
        <dbReference type="ARBA" id="ARBA00004947"/>
    </source>
</evidence>
<keyword evidence="11" id="KW-1185">Reference proteome</keyword>
<dbReference type="AlphaFoldDB" id="A0AAN9C3P0"/>
<feature type="binding site" evidence="9">
    <location>
        <position position="79"/>
    </location>
    <ligand>
        <name>substrate</name>
    </ligand>
</feature>
<evidence type="ECO:0000256" key="5">
    <source>
        <dbReference type="ARBA" id="ARBA00023235"/>
    </source>
</evidence>
<dbReference type="PANTHER" id="PTHR11122">
    <property type="entry name" value="APOSPORY-ASSOCIATED PROTEIN C-RELATED"/>
    <property type="match status" value="1"/>
</dbReference>
<evidence type="ECO:0000256" key="8">
    <source>
        <dbReference type="PIRSR" id="PIRSR016020-1"/>
    </source>
</evidence>
<evidence type="ECO:0000313" key="10">
    <source>
        <dbReference type="EMBL" id="KAK7116293.1"/>
    </source>
</evidence>
<feature type="active site" evidence="8">
    <location>
        <position position="259"/>
    </location>
</feature>
<dbReference type="SUPFAM" id="SSF74650">
    <property type="entry name" value="Galactose mutarotase-like"/>
    <property type="match status" value="1"/>
</dbReference>
<reference evidence="10 11" key="1">
    <citation type="submission" date="2024-02" db="EMBL/GenBank/DDBJ databases">
        <title>Chromosome-scale genome assembly of the rough periwinkle Littorina saxatilis.</title>
        <authorList>
            <person name="De Jode A."/>
            <person name="Faria R."/>
            <person name="Formenti G."/>
            <person name="Sims Y."/>
            <person name="Smith T.P."/>
            <person name="Tracey A."/>
            <person name="Wood J.M.D."/>
            <person name="Zagrodzka Z.B."/>
            <person name="Johannesson K."/>
            <person name="Butlin R.K."/>
            <person name="Leder E.H."/>
        </authorList>
    </citation>
    <scope>NUCLEOTIDE SEQUENCE [LARGE SCALE GENOMIC DNA]</scope>
    <source>
        <strain evidence="10">Snail1</strain>
        <tissue evidence="10">Muscle</tissue>
    </source>
</reference>
<dbReference type="InterPro" id="IPR008183">
    <property type="entry name" value="Aldose_1/G6P_1-epimerase"/>
</dbReference>
<dbReference type="CDD" id="cd09020">
    <property type="entry name" value="D-hex-6-P-epi_like"/>
    <property type="match status" value="1"/>
</dbReference>
<comment type="caution">
    <text evidence="10">The sequence shown here is derived from an EMBL/GenBank/DDBJ whole genome shotgun (WGS) entry which is preliminary data.</text>
</comment>
<evidence type="ECO:0000256" key="4">
    <source>
        <dbReference type="ARBA" id="ARBA00005866"/>
    </source>
</evidence>
<feature type="binding site" evidence="9">
    <location>
        <position position="84"/>
    </location>
    <ligand>
        <name>substrate</name>
    </ligand>
</feature>
<dbReference type="GO" id="GO:0004034">
    <property type="term" value="F:aldose 1-epimerase activity"/>
    <property type="evidence" value="ECO:0007669"/>
    <property type="project" value="UniProtKB-EC"/>
</dbReference>
<comment type="catalytic activity">
    <reaction evidence="1">
        <text>alpha-D-glucose 6-phosphate = beta-D-glucose 6-phosphate</text>
        <dbReference type="Rhea" id="RHEA:16249"/>
        <dbReference type="ChEBI" id="CHEBI:58225"/>
        <dbReference type="ChEBI" id="CHEBI:58247"/>
        <dbReference type="EC" id="5.1.3.15"/>
    </reaction>
</comment>
<protein>
    <recommendedName>
        <fullName evidence="7">glucose-6-phosphate 1-epimerase</fullName>
        <ecNumber evidence="7">5.1.3.15</ecNumber>
    </recommendedName>
</protein>